<comment type="caution">
    <text evidence="2">The sequence shown here is derived from an EMBL/GenBank/DDBJ whole genome shotgun (WGS) entry which is preliminary data.</text>
</comment>
<keyword evidence="3" id="KW-1185">Reference proteome</keyword>
<feature type="region of interest" description="Disordered" evidence="1">
    <location>
        <begin position="1"/>
        <end position="58"/>
    </location>
</feature>
<evidence type="ECO:0000313" key="2">
    <source>
        <dbReference type="EMBL" id="MDL5160477.1"/>
    </source>
</evidence>
<dbReference type="RefSeq" id="WP_286057080.1">
    <property type="nucleotide sequence ID" value="NZ_JASVWF010000011.1"/>
</dbReference>
<proteinExistence type="predicted"/>
<evidence type="ECO:0000256" key="1">
    <source>
        <dbReference type="SAM" id="MobiDB-lite"/>
    </source>
</evidence>
<protein>
    <submittedName>
        <fullName evidence="2">Uncharacterized protein</fullName>
    </submittedName>
</protein>
<sequence>MDDVDFDVVDPLPRLPDPAAAGVGRTGRSAGSGPAPDYSPGGQKPSVTPSDVAPGRGELPAGELVAVDDEDETARGLLGQGLPGSLVSAAREAWPPADAEQLDDAVAAGETAHVRALADPRGPVSDRAPATALARTEEAMETAVAVERLAARHEPGHADWAQGGVVIPVIGASAGVGASVVTAALFDALDVCGVPTLLVDAADPARSGLAAAVADQGPPARTLHPKIGVAYGRRGGGWVAQLATPPSEVLSPRMVPSPCWWLPDQTAPAATVVDLGWDPWQVAASPLRGAGAWLEAGTPSSPRPVLVVEPNRPSLMRANQLLTRLRPWIAAGQVAAPAALVVVSAKRWPKQITGVAAQALGELMEHAVFLPYDPTVGAGGIGADPVPDRLRAAAAAIPARWGLIPNNLAPGGALPSLTRLFGGR</sequence>
<gene>
    <name evidence="2" type="ORF">QRT03_31235</name>
</gene>
<reference evidence="2 3" key="1">
    <citation type="submission" date="2023-06" db="EMBL/GenBank/DDBJ databases">
        <title>Actinomycetospora Odt1-22.</title>
        <authorList>
            <person name="Supong K."/>
        </authorList>
    </citation>
    <scope>NUCLEOTIDE SEQUENCE [LARGE SCALE GENOMIC DNA]</scope>
    <source>
        <strain evidence="2 3">Odt1-22</strain>
    </source>
</reference>
<accession>A0ABT7MIH1</accession>
<feature type="compositionally biased region" description="Low complexity" evidence="1">
    <location>
        <begin position="9"/>
        <end position="21"/>
    </location>
</feature>
<name>A0ABT7MIH1_9PSEU</name>
<dbReference type="EMBL" id="JASVWF010000011">
    <property type="protein sequence ID" value="MDL5160477.1"/>
    <property type="molecule type" value="Genomic_DNA"/>
</dbReference>
<organism evidence="2 3">
    <name type="scientific">Actinomycetospora termitidis</name>
    <dbReference type="NCBI Taxonomy" id="3053470"/>
    <lineage>
        <taxon>Bacteria</taxon>
        <taxon>Bacillati</taxon>
        <taxon>Actinomycetota</taxon>
        <taxon>Actinomycetes</taxon>
        <taxon>Pseudonocardiales</taxon>
        <taxon>Pseudonocardiaceae</taxon>
        <taxon>Actinomycetospora</taxon>
    </lineage>
</organism>
<dbReference type="Proteomes" id="UP001231924">
    <property type="component" value="Unassembled WGS sequence"/>
</dbReference>
<evidence type="ECO:0000313" key="3">
    <source>
        <dbReference type="Proteomes" id="UP001231924"/>
    </source>
</evidence>